<dbReference type="Proteomes" id="UP000789366">
    <property type="component" value="Unassembled WGS sequence"/>
</dbReference>
<dbReference type="EMBL" id="CAJVPW010065187">
    <property type="protein sequence ID" value="CAG8786788.1"/>
    <property type="molecule type" value="Genomic_DNA"/>
</dbReference>
<sequence>MSDIFNRNKIHKENSMKYIKNLLKNDFYSKITEIEIQKAFKKFLNSKREEPKQTWCETCKDDYKFC</sequence>
<protein>
    <submittedName>
        <fullName evidence="1">2808_t:CDS:1</fullName>
    </submittedName>
</protein>
<evidence type="ECO:0000313" key="2">
    <source>
        <dbReference type="Proteomes" id="UP000789366"/>
    </source>
</evidence>
<reference evidence="1" key="1">
    <citation type="submission" date="2021-06" db="EMBL/GenBank/DDBJ databases">
        <authorList>
            <person name="Kallberg Y."/>
            <person name="Tangrot J."/>
            <person name="Rosling A."/>
        </authorList>
    </citation>
    <scope>NUCLEOTIDE SEQUENCE</scope>
    <source>
        <strain evidence="1">28 12/20/2015</strain>
    </source>
</reference>
<comment type="caution">
    <text evidence="1">The sequence shown here is derived from an EMBL/GenBank/DDBJ whole genome shotgun (WGS) entry which is preliminary data.</text>
</comment>
<gene>
    <name evidence="1" type="ORF">SPELUC_LOCUS16869</name>
</gene>
<feature type="non-terminal residue" evidence="1">
    <location>
        <position position="66"/>
    </location>
</feature>
<organism evidence="1 2">
    <name type="scientific">Cetraspora pellucida</name>
    <dbReference type="NCBI Taxonomy" id="1433469"/>
    <lineage>
        <taxon>Eukaryota</taxon>
        <taxon>Fungi</taxon>
        <taxon>Fungi incertae sedis</taxon>
        <taxon>Mucoromycota</taxon>
        <taxon>Glomeromycotina</taxon>
        <taxon>Glomeromycetes</taxon>
        <taxon>Diversisporales</taxon>
        <taxon>Gigasporaceae</taxon>
        <taxon>Cetraspora</taxon>
    </lineage>
</organism>
<keyword evidence="2" id="KW-1185">Reference proteome</keyword>
<accession>A0ACA9RCN0</accession>
<name>A0ACA9RCN0_9GLOM</name>
<proteinExistence type="predicted"/>
<evidence type="ECO:0000313" key="1">
    <source>
        <dbReference type="EMBL" id="CAG8786788.1"/>
    </source>
</evidence>